<gene>
    <name evidence="4" type="ORF">SAMN05660976_05262</name>
</gene>
<dbReference type="InterPro" id="IPR001638">
    <property type="entry name" value="Solute-binding_3/MltF_N"/>
</dbReference>
<sequence>MKTRILTTLAAGALLAAATACGAQSLDSGSSQAAATAPAAAPDTAALDQAPTEEKAADVINAITPDAALAAKVPAKVKTEGLKVVSSIGYPPMELYASDGKTAIGLDPALARAIARKLGVKVTITDEEFNSQIPGVLTGRYDFVISSMTDNKERQGQVTFVDYVRAGAGILVKSGNPAGIAGPADLCGKTVSVVDNGSSLAALEGYAADCTKAGKKGVDILKFPGDQEALLQVSNGRAQASITDYVVAAYKAADPKLAVEAIALEGTESPWGIGMKPDNKELIDSVKGALDALIQSGEYGKLLKAWNLDKLAVQSAVVNGGQ</sequence>
<dbReference type="SMART" id="SM00062">
    <property type="entry name" value="PBPb"/>
    <property type="match status" value="1"/>
</dbReference>
<evidence type="ECO:0000256" key="2">
    <source>
        <dbReference type="SAM" id="SignalP"/>
    </source>
</evidence>
<dbReference type="Pfam" id="PF00497">
    <property type="entry name" value="SBP_bac_3"/>
    <property type="match status" value="1"/>
</dbReference>
<evidence type="ECO:0000256" key="1">
    <source>
        <dbReference type="ARBA" id="ARBA00022729"/>
    </source>
</evidence>
<dbReference type="OrthoDB" id="4633994at2"/>
<dbReference type="AlphaFoldDB" id="A0A1H7YL17"/>
<dbReference type="PANTHER" id="PTHR35936:SF17">
    <property type="entry name" value="ARGININE-BINDING EXTRACELLULAR PROTEIN ARTP"/>
    <property type="match status" value="1"/>
</dbReference>
<feature type="chain" id="PRO_5039098370" evidence="2">
    <location>
        <begin position="23"/>
        <end position="322"/>
    </location>
</feature>
<dbReference type="STRING" id="46177.SAMN05660976_05262"/>
<dbReference type="RefSeq" id="WP_091103388.1">
    <property type="nucleotide sequence ID" value="NZ_FOBF01000013.1"/>
</dbReference>
<accession>A0A1H7YL17</accession>
<feature type="signal peptide" evidence="2">
    <location>
        <begin position="1"/>
        <end position="22"/>
    </location>
</feature>
<dbReference type="Proteomes" id="UP000198953">
    <property type="component" value="Unassembled WGS sequence"/>
</dbReference>
<proteinExistence type="predicted"/>
<evidence type="ECO:0000313" key="4">
    <source>
        <dbReference type="EMBL" id="SEM46820.1"/>
    </source>
</evidence>
<evidence type="ECO:0000313" key="5">
    <source>
        <dbReference type="Proteomes" id="UP000198953"/>
    </source>
</evidence>
<name>A0A1H7YL17_9ACTN</name>
<dbReference type="Gene3D" id="3.40.190.10">
    <property type="entry name" value="Periplasmic binding protein-like II"/>
    <property type="match status" value="2"/>
</dbReference>
<dbReference type="PANTHER" id="PTHR35936">
    <property type="entry name" value="MEMBRANE-BOUND LYTIC MUREIN TRANSGLYCOSYLASE F"/>
    <property type="match status" value="1"/>
</dbReference>
<dbReference type="SUPFAM" id="SSF53850">
    <property type="entry name" value="Periplasmic binding protein-like II"/>
    <property type="match status" value="1"/>
</dbReference>
<dbReference type="EMBL" id="FOBF01000013">
    <property type="protein sequence ID" value="SEM46820.1"/>
    <property type="molecule type" value="Genomic_DNA"/>
</dbReference>
<dbReference type="CDD" id="cd01004">
    <property type="entry name" value="PBP2_MidA_like"/>
    <property type="match status" value="1"/>
</dbReference>
<reference evidence="4 5" key="1">
    <citation type="submission" date="2016-10" db="EMBL/GenBank/DDBJ databases">
        <authorList>
            <person name="de Groot N.N."/>
        </authorList>
    </citation>
    <scope>NUCLEOTIDE SEQUENCE [LARGE SCALE GENOMIC DNA]</scope>
    <source>
        <strain evidence="4 5">DSM 43357</strain>
    </source>
</reference>
<dbReference type="PROSITE" id="PS51257">
    <property type="entry name" value="PROKAR_LIPOPROTEIN"/>
    <property type="match status" value="1"/>
</dbReference>
<organism evidence="4 5">
    <name type="scientific">Nonomuraea pusilla</name>
    <dbReference type="NCBI Taxonomy" id="46177"/>
    <lineage>
        <taxon>Bacteria</taxon>
        <taxon>Bacillati</taxon>
        <taxon>Actinomycetota</taxon>
        <taxon>Actinomycetes</taxon>
        <taxon>Streptosporangiales</taxon>
        <taxon>Streptosporangiaceae</taxon>
        <taxon>Nonomuraea</taxon>
    </lineage>
</organism>
<protein>
    <submittedName>
        <fullName evidence="4">Polar amino acid transport system substrate-binding protein</fullName>
    </submittedName>
</protein>
<evidence type="ECO:0000259" key="3">
    <source>
        <dbReference type="SMART" id="SM00062"/>
    </source>
</evidence>
<keyword evidence="5" id="KW-1185">Reference proteome</keyword>
<feature type="domain" description="Solute-binding protein family 3/N-terminal" evidence="3">
    <location>
        <begin position="81"/>
        <end position="310"/>
    </location>
</feature>
<keyword evidence="1 2" id="KW-0732">Signal</keyword>